<evidence type="ECO:0008006" key="4">
    <source>
        <dbReference type="Google" id="ProtNLM"/>
    </source>
</evidence>
<dbReference type="AlphaFoldDB" id="A0A8J3E365"/>
<feature type="compositionally biased region" description="Pro residues" evidence="1">
    <location>
        <begin position="102"/>
        <end position="115"/>
    </location>
</feature>
<dbReference type="InterPro" id="IPR007922">
    <property type="entry name" value="DciA-like"/>
</dbReference>
<dbReference type="RefSeq" id="WP_189045742.1">
    <property type="nucleotide sequence ID" value="NZ_BMJQ01000005.1"/>
</dbReference>
<feature type="region of interest" description="Disordered" evidence="1">
    <location>
        <begin position="142"/>
        <end position="164"/>
    </location>
</feature>
<evidence type="ECO:0000313" key="2">
    <source>
        <dbReference type="EMBL" id="GGF16602.1"/>
    </source>
</evidence>
<dbReference type="Pfam" id="PF05258">
    <property type="entry name" value="DciA"/>
    <property type="match status" value="1"/>
</dbReference>
<feature type="region of interest" description="Disordered" evidence="1">
    <location>
        <begin position="100"/>
        <end position="130"/>
    </location>
</feature>
<sequence>MKSIAGSVSKIAAPVLGRRGLAEAEMILGWAAVVGEDLARDTLPIKLSFGKGERVDGTLHLKVVSAAAPEVRHREPQIIERINGFFGYRAVAHLKLTQGPLPGAPVAPPKSPRPLTPAESQTLHRSLDGIADPDLKAALERWGRAVLGDQPPPAAPLAPRRKSR</sequence>
<name>A0A8J3E365_9PROT</name>
<dbReference type="EMBL" id="BMJQ01000005">
    <property type="protein sequence ID" value="GGF16602.1"/>
    <property type="molecule type" value="Genomic_DNA"/>
</dbReference>
<protein>
    <recommendedName>
        <fullName evidence="4">DUF721 domain-containing protein</fullName>
    </recommendedName>
</protein>
<dbReference type="PIRSF" id="PIRSF032064">
    <property type="entry name" value="UCP032064"/>
    <property type="match status" value="1"/>
</dbReference>
<reference evidence="2" key="1">
    <citation type="journal article" date="2014" name="Int. J. Syst. Evol. Microbiol.">
        <title>Complete genome sequence of Corynebacterium casei LMG S-19264T (=DSM 44701T), isolated from a smear-ripened cheese.</title>
        <authorList>
            <consortium name="US DOE Joint Genome Institute (JGI-PGF)"/>
            <person name="Walter F."/>
            <person name="Albersmeier A."/>
            <person name="Kalinowski J."/>
            <person name="Ruckert C."/>
        </authorList>
    </citation>
    <scope>NUCLEOTIDE SEQUENCE</scope>
    <source>
        <strain evidence="2">CGMCC 1.15725</strain>
    </source>
</reference>
<gene>
    <name evidence="2" type="ORF">GCM10011611_22970</name>
</gene>
<evidence type="ECO:0000313" key="3">
    <source>
        <dbReference type="Proteomes" id="UP000646365"/>
    </source>
</evidence>
<accession>A0A8J3E365</accession>
<proteinExistence type="predicted"/>
<comment type="caution">
    <text evidence="2">The sequence shown here is derived from an EMBL/GenBank/DDBJ whole genome shotgun (WGS) entry which is preliminary data.</text>
</comment>
<dbReference type="Proteomes" id="UP000646365">
    <property type="component" value="Unassembled WGS sequence"/>
</dbReference>
<organism evidence="2 3">
    <name type="scientific">Aliidongia dinghuensis</name>
    <dbReference type="NCBI Taxonomy" id="1867774"/>
    <lineage>
        <taxon>Bacteria</taxon>
        <taxon>Pseudomonadati</taxon>
        <taxon>Pseudomonadota</taxon>
        <taxon>Alphaproteobacteria</taxon>
        <taxon>Rhodospirillales</taxon>
        <taxon>Dongiaceae</taxon>
        <taxon>Aliidongia</taxon>
    </lineage>
</organism>
<dbReference type="InterPro" id="IPR010593">
    <property type="entry name" value="DUF1159"/>
</dbReference>
<evidence type="ECO:0000256" key="1">
    <source>
        <dbReference type="SAM" id="MobiDB-lite"/>
    </source>
</evidence>
<keyword evidence="3" id="KW-1185">Reference proteome</keyword>
<reference evidence="2" key="2">
    <citation type="submission" date="2020-09" db="EMBL/GenBank/DDBJ databases">
        <authorList>
            <person name="Sun Q."/>
            <person name="Zhou Y."/>
        </authorList>
    </citation>
    <scope>NUCLEOTIDE SEQUENCE</scope>
    <source>
        <strain evidence="2">CGMCC 1.15725</strain>
    </source>
</reference>